<name>A0ABW7NSU8_9PSED</name>
<reference evidence="1 2" key="1">
    <citation type="submission" date="2023-08" db="EMBL/GenBank/DDBJ databases">
        <title>Genomic and mutational analysis of Pseudomonas syringae pv. tagetis EB037 pathogenicity on sunflower.</title>
        <authorList>
            <person name="Maul J.E."/>
        </authorList>
    </citation>
    <scope>NUCLEOTIDE SEQUENCE [LARGE SCALE GENOMIC DNA]</scope>
    <source>
        <strain evidence="1 2">EB037_T1</strain>
    </source>
</reference>
<accession>A0ABW7NSU8</accession>
<keyword evidence="2" id="KW-1185">Reference proteome</keyword>
<evidence type="ECO:0000313" key="1">
    <source>
        <dbReference type="EMBL" id="MFH7517971.1"/>
    </source>
</evidence>
<dbReference type="EMBL" id="JAVCQK010000019">
    <property type="protein sequence ID" value="MFH7517971.1"/>
    <property type="molecule type" value="Genomic_DNA"/>
</dbReference>
<organism evidence="1 2">
    <name type="scientific">Pseudomonas syringae pv. tagetis</name>
    <dbReference type="NCBI Taxonomy" id="129140"/>
    <lineage>
        <taxon>Bacteria</taxon>
        <taxon>Pseudomonadati</taxon>
        <taxon>Pseudomonadota</taxon>
        <taxon>Gammaproteobacteria</taxon>
        <taxon>Pseudomonadales</taxon>
        <taxon>Pseudomonadaceae</taxon>
        <taxon>Pseudomonas</taxon>
    </lineage>
</organism>
<proteinExistence type="predicted"/>
<dbReference type="GeneID" id="96221145"/>
<dbReference type="Proteomes" id="UP001610657">
    <property type="component" value="Unassembled WGS sequence"/>
</dbReference>
<comment type="caution">
    <text evidence="1">The sequence shown here is derived from an EMBL/GenBank/DDBJ whole genome shotgun (WGS) entry which is preliminary data.</text>
</comment>
<protein>
    <submittedName>
        <fullName evidence="1">Uncharacterized protein</fullName>
    </submittedName>
</protein>
<gene>
    <name evidence="1" type="ORF">RA271_22670</name>
</gene>
<sequence length="58" mass="6014">MTENTAGNRVENAKAEAHELVKTPFGESVVTNLVVPSDVADKRYVSVGGGGGIADKVK</sequence>
<evidence type="ECO:0000313" key="2">
    <source>
        <dbReference type="Proteomes" id="UP001610657"/>
    </source>
</evidence>
<dbReference type="RefSeq" id="WP_158506061.1">
    <property type="nucleotide sequence ID" value="NZ_CP092923.1"/>
</dbReference>